<gene>
    <name evidence="1" type="ORF">O3M35_007288</name>
</gene>
<dbReference type="EMBL" id="JAPXFL010000004">
    <property type="protein sequence ID" value="KAK9507435.1"/>
    <property type="molecule type" value="Genomic_DNA"/>
</dbReference>
<dbReference type="Proteomes" id="UP001461498">
    <property type="component" value="Unassembled WGS sequence"/>
</dbReference>
<organism evidence="1 2">
    <name type="scientific">Rhynocoris fuscipes</name>
    <dbReference type="NCBI Taxonomy" id="488301"/>
    <lineage>
        <taxon>Eukaryota</taxon>
        <taxon>Metazoa</taxon>
        <taxon>Ecdysozoa</taxon>
        <taxon>Arthropoda</taxon>
        <taxon>Hexapoda</taxon>
        <taxon>Insecta</taxon>
        <taxon>Pterygota</taxon>
        <taxon>Neoptera</taxon>
        <taxon>Paraneoptera</taxon>
        <taxon>Hemiptera</taxon>
        <taxon>Heteroptera</taxon>
        <taxon>Panheteroptera</taxon>
        <taxon>Cimicomorpha</taxon>
        <taxon>Reduviidae</taxon>
        <taxon>Harpactorinae</taxon>
        <taxon>Harpactorini</taxon>
        <taxon>Rhynocoris</taxon>
    </lineage>
</organism>
<sequence>MLAGELPWDCAEDSCTDYRRWKIGTYTRTTPWSKVDTLSLALLRRVLAHLPSARYTIQQIRAHRWFNTDYSGGQLPQEVRKKLRVAAQEVDENAGSLSQTESIRNCRKDEVDNHIEEEWKLFFSQPVRLDDMLVSTQLLNTQSTSALNCMEKLVRRMTRFFVNLTVQEALDELTAMLDKLTLSWKITTIHIVTINTVDKRKNQLIFKCNVLDTDTGTLMDFRLSRGCGLEFKRQFVLIRSALREVIVPS</sequence>
<dbReference type="AlphaFoldDB" id="A0AAW1DGC4"/>
<keyword evidence="2" id="KW-1185">Reference proteome</keyword>
<protein>
    <submittedName>
        <fullName evidence="1">Uncharacterized protein</fullName>
    </submittedName>
</protein>
<accession>A0AAW1DGC4</accession>
<comment type="caution">
    <text evidence="1">The sequence shown here is derived from an EMBL/GenBank/DDBJ whole genome shotgun (WGS) entry which is preliminary data.</text>
</comment>
<dbReference type="Gene3D" id="3.30.310.80">
    <property type="entry name" value="Kinase associated domain 1, KA1"/>
    <property type="match status" value="1"/>
</dbReference>
<dbReference type="Gene3D" id="1.10.510.10">
    <property type="entry name" value="Transferase(Phosphotransferase) domain 1"/>
    <property type="match status" value="1"/>
</dbReference>
<reference evidence="1 2" key="1">
    <citation type="submission" date="2022-12" db="EMBL/GenBank/DDBJ databases">
        <title>Chromosome-level genome assembly of true bugs.</title>
        <authorList>
            <person name="Ma L."/>
            <person name="Li H."/>
        </authorList>
    </citation>
    <scope>NUCLEOTIDE SEQUENCE [LARGE SCALE GENOMIC DNA]</scope>
    <source>
        <strain evidence="1">Lab_2022b</strain>
    </source>
</reference>
<evidence type="ECO:0000313" key="2">
    <source>
        <dbReference type="Proteomes" id="UP001461498"/>
    </source>
</evidence>
<name>A0AAW1DGC4_9HEMI</name>
<dbReference type="InterPro" id="IPR011009">
    <property type="entry name" value="Kinase-like_dom_sf"/>
</dbReference>
<dbReference type="SUPFAM" id="SSF56112">
    <property type="entry name" value="Protein kinase-like (PK-like)"/>
    <property type="match status" value="1"/>
</dbReference>
<proteinExistence type="predicted"/>
<evidence type="ECO:0000313" key="1">
    <source>
        <dbReference type="EMBL" id="KAK9507435.1"/>
    </source>
</evidence>